<gene>
    <name evidence="2" type="ORF">WQ53_10385</name>
</gene>
<dbReference type="PATRIC" id="fig|314722.6.peg.2235"/>
<proteinExistence type="predicted"/>
<keyword evidence="1" id="KW-0732">Signal</keyword>
<evidence type="ECO:0000313" key="2">
    <source>
        <dbReference type="EMBL" id="AKC87090.1"/>
    </source>
</evidence>
<dbReference type="EMBL" id="CP011144">
    <property type="protein sequence ID" value="AKC87090.1"/>
    <property type="molecule type" value="Genomic_DNA"/>
</dbReference>
<name>A0A0E3UNN1_9GAMM</name>
<dbReference type="Proteomes" id="UP000033067">
    <property type="component" value="Chromosome"/>
</dbReference>
<evidence type="ECO:0008006" key="4">
    <source>
        <dbReference type="Google" id="ProtNLM"/>
    </source>
</evidence>
<sequence>MGRAWMVGAVLLLASPVHASNPLRDLQSGRGGAVVEYERATAGDDEFARLAGAAPTVAVVVADGTPDALGRTVAAAYAEGLQTVFPGASLAASRGEAAAANYVAEVGVASDSAVVEGTEKVYSTRATGTHCKVRPDGSVTCDDVGGAPIVVGTRATEEVEKKIEVTIRFLRQDADGARAAVFEDAYSVRLPQEGCRNEAAAAATVATALGKAARSHEPLNIRLYSTPKLLRCDKK</sequence>
<evidence type="ECO:0000256" key="1">
    <source>
        <dbReference type="SAM" id="SignalP"/>
    </source>
</evidence>
<protein>
    <recommendedName>
        <fullName evidence="4">Lipoprotein</fullName>
    </recommendedName>
</protein>
<organism evidence="2 3">
    <name type="scientific">Pseudoxanthomonas suwonensis</name>
    <dbReference type="NCBI Taxonomy" id="314722"/>
    <lineage>
        <taxon>Bacteria</taxon>
        <taxon>Pseudomonadati</taxon>
        <taxon>Pseudomonadota</taxon>
        <taxon>Gammaproteobacteria</taxon>
        <taxon>Lysobacterales</taxon>
        <taxon>Lysobacteraceae</taxon>
        <taxon>Pseudoxanthomonas</taxon>
    </lineage>
</organism>
<feature type="signal peptide" evidence="1">
    <location>
        <begin position="1"/>
        <end position="19"/>
    </location>
</feature>
<evidence type="ECO:0000313" key="3">
    <source>
        <dbReference type="Proteomes" id="UP000033067"/>
    </source>
</evidence>
<feature type="chain" id="PRO_5002413114" description="Lipoprotein" evidence="1">
    <location>
        <begin position="20"/>
        <end position="235"/>
    </location>
</feature>
<accession>A0A0E3UNN1</accession>
<reference evidence="2 3" key="1">
    <citation type="journal article" date="2015" name="Genome Announc.">
        <title>Complete Genome Sequence of Pseudoxanthomonas suwonensis Strain J1, a Cellulose-Degrading Bacterium Isolated from Leaf- and Wood-Enriched Soil.</title>
        <authorList>
            <person name="Hou L."/>
            <person name="Jiang J."/>
            <person name="Xu Z."/>
            <person name="Zhou Y."/>
            <person name="Leung F.C."/>
        </authorList>
    </citation>
    <scope>NUCLEOTIDE SEQUENCE [LARGE SCALE GENOMIC DNA]</scope>
    <source>
        <strain evidence="2 3">J1</strain>
    </source>
</reference>
<dbReference type="AlphaFoldDB" id="A0A0E3UNN1"/>
<dbReference type="KEGG" id="psuw:WQ53_10385"/>
<keyword evidence="3" id="KW-1185">Reference proteome</keyword>